<dbReference type="AlphaFoldDB" id="A0A0S3RDX0"/>
<sequence>MDSNRTPVNIKVRKLFHNDLFAARILKTGVWDRQGMGGSIMDKAWVKNGKSYGVSNIKCLKPVIPDVWGTSYLYPRLMAQPGLEHHRPSLNQSIVEMKAKT</sequence>
<name>A0A0S3RDX0_PHAAN</name>
<evidence type="ECO:0000313" key="1">
    <source>
        <dbReference type="EMBL" id="BAT78607.1"/>
    </source>
</evidence>
<proteinExistence type="predicted"/>
<keyword evidence="2" id="KW-1185">Reference proteome</keyword>
<dbReference type="EMBL" id="AP015035">
    <property type="protein sequence ID" value="BAT78607.1"/>
    <property type="molecule type" value="Genomic_DNA"/>
</dbReference>
<evidence type="ECO:0000313" key="2">
    <source>
        <dbReference type="Proteomes" id="UP000291084"/>
    </source>
</evidence>
<organism evidence="1 2">
    <name type="scientific">Vigna angularis var. angularis</name>
    <dbReference type="NCBI Taxonomy" id="157739"/>
    <lineage>
        <taxon>Eukaryota</taxon>
        <taxon>Viridiplantae</taxon>
        <taxon>Streptophyta</taxon>
        <taxon>Embryophyta</taxon>
        <taxon>Tracheophyta</taxon>
        <taxon>Spermatophyta</taxon>
        <taxon>Magnoliopsida</taxon>
        <taxon>eudicotyledons</taxon>
        <taxon>Gunneridae</taxon>
        <taxon>Pentapetalae</taxon>
        <taxon>rosids</taxon>
        <taxon>fabids</taxon>
        <taxon>Fabales</taxon>
        <taxon>Fabaceae</taxon>
        <taxon>Papilionoideae</taxon>
        <taxon>50 kb inversion clade</taxon>
        <taxon>NPAAA clade</taxon>
        <taxon>indigoferoid/millettioid clade</taxon>
        <taxon>Phaseoleae</taxon>
        <taxon>Vigna</taxon>
    </lineage>
</organism>
<accession>A0A0S3RDX0</accession>
<dbReference type="Proteomes" id="UP000291084">
    <property type="component" value="Chromosome 2"/>
</dbReference>
<reference evidence="1 2" key="1">
    <citation type="journal article" date="2015" name="Sci. Rep.">
        <title>The power of single molecule real-time sequencing technology in the de novo assembly of a eukaryotic genome.</title>
        <authorList>
            <person name="Sakai H."/>
            <person name="Naito K."/>
            <person name="Ogiso-Tanaka E."/>
            <person name="Takahashi Y."/>
            <person name="Iseki K."/>
            <person name="Muto C."/>
            <person name="Satou K."/>
            <person name="Teruya K."/>
            <person name="Shiroma A."/>
            <person name="Shimoji M."/>
            <person name="Hirano T."/>
            <person name="Itoh T."/>
            <person name="Kaga A."/>
            <person name="Tomooka N."/>
        </authorList>
    </citation>
    <scope>NUCLEOTIDE SEQUENCE [LARGE SCALE GENOMIC DNA]</scope>
    <source>
        <strain evidence="2">cv. Shumari</strain>
    </source>
</reference>
<protein>
    <submittedName>
        <fullName evidence="1">Uncharacterized protein</fullName>
    </submittedName>
</protein>
<gene>
    <name evidence="1" type="primary">Vigan.02G130700</name>
    <name evidence="1" type="ORF">VIGAN_02130700</name>
</gene>